<feature type="transmembrane region" description="Helical" evidence="1">
    <location>
        <begin position="173"/>
        <end position="194"/>
    </location>
</feature>
<dbReference type="Pfam" id="PF02592">
    <property type="entry name" value="Vut_1"/>
    <property type="match status" value="1"/>
</dbReference>
<evidence type="ECO:0000313" key="3">
    <source>
        <dbReference type="Proteomes" id="UP000215563"/>
    </source>
</evidence>
<dbReference type="InterPro" id="IPR003744">
    <property type="entry name" value="YhhQ"/>
</dbReference>
<dbReference type="EMBL" id="NMQU01000074">
    <property type="protein sequence ID" value="OXM47507.1"/>
    <property type="molecule type" value="Genomic_DNA"/>
</dbReference>
<feature type="transmembrane region" description="Helical" evidence="1">
    <location>
        <begin position="146"/>
        <end position="167"/>
    </location>
</feature>
<evidence type="ECO:0000313" key="2">
    <source>
        <dbReference type="EMBL" id="OXM47507.1"/>
    </source>
</evidence>
<accession>A0A229RLJ1</accession>
<dbReference type="PANTHER" id="PTHR34300">
    <property type="entry name" value="QUEUOSINE PRECURSOR TRANSPORTER-RELATED"/>
    <property type="match status" value="1"/>
</dbReference>
<sequence>MRCPCRPCECGPQRLSACDYDANRVLSELGVRTGRPPLAGIVLFVAYATMIAAANGATSLWPALVIVGLRIPVGALMAGLVFTTRDLLQDAVGTRSTLLAVALGAALSSVTAEPRIALASAVAFAVSEFADLAVYTPIRRRNQLAAVGLSNATGLLVDTVLFLPLAFGSLEQLSGQLAGKGGTTVLAVLLLSLARRRPAPS</sequence>
<protein>
    <recommendedName>
        <fullName evidence="4">VUT family protein</fullName>
    </recommendedName>
</protein>
<dbReference type="PANTHER" id="PTHR34300:SF2">
    <property type="entry name" value="QUEUOSINE PRECURSOR TRANSPORTER-RELATED"/>
    <property type="match status" value="1"/>
</dbReference>
<proteinExistence type="predicted"/>
<dbReference type="OrthoDB" id="9155154at2"/>
<evidence type="ECO:0008006" key="4">
    <source>
        <dbReference type="Google" id="ProtNLM"/>
    </source>
</evidence>
<organism evidence="2 3">
    <name type="scientific">Amycolatopsis alba DSM 44262</name>
    <dbReference type="NCBI Taxonomy" id="1125972"/>
    <lineage>
        <taxon>Bacteria</taxon>
        <taxon>Bacillati</taxon>
        <taxon>Actinomycetota</taxon>
        <taxon>Actinomycetes</taxon>
        <taxon>Pseudonocardiales</taxon>
        <taxon>Pseudonocardiaceae</taxon>
        <taxon>Amycolatopsis</taxon>
    </lineage>
</organism>
<keyword evidence="1" id="KW-1133">Transmembrane helix</keyword>
<name>A0A229RLJ1_AMYAL</name>
<evidence type="ECO:0000256" key="1">
    <source>
        <dbReference type="SAM" id="Phobius"/>
    </source>
</evidence>
<keyword evidence="3" id="KW-1185">Reference proteome</keyword>
<dbReference type="Proteomes" id="UP000215563">
    <property type="component" value="Unassembled WGS sequence"/>
</dbReference>
<dbReference type="AlphaFoldDB" id="A0A229RLJ1"/>
<feature type="transmembrane region" description="Helical" evidence="1">
    <location>
        <begin position="60"/>
        <end position="80"/>
    </location>
</feature>
<keyword evidence="1" id="KW-0812">Transmembrane</keyword>
<gene>
    <name evidence="2" type="ORF">CFP75_23780</name>
</gene>
<keyword evidence="1" id="KW-0472">Membrane</keyword>
<comment type="caution">
    <text evidence="2">The sequence shown here is derived from an EMBL/GenBank/DDBJ whole genome shotgun (WGS) entry which is preliminary data.</text>
</comment>
<reference evidence="2 3" key="1">
    <citation type="submission" date="2017-07" db="EMBL/GenBank/DDBJ databases">
        <title>Amycolatopsis alba DSM 44262 Genome sequencing and assembly.</title>
        <authorList>
            <person name="Kaur N."/>
            <person name="Mayilraj S."/>
        </authorList>
    </citation>
    <scope>NUCLEOTIDE SEQUENCE [LARGE SCALE GENOMIC DNA]</scope>
    <source>
        <strain evidence="2 3">DSM 44262</strain>
    </source>
</reference>
<feature type="transmembrane region" description="Helical" evidence="1">
    <location>
        <begin position="37"/>
        <end position="54"/>
    </location>
</feature>